<comment type="similarity">
    <text evidence="2 9">Belongs to the ABC-2 integral membrane protein family.</text>
</comment>
<feature type="transmembrane region" description="Helical" evidence="9">
    <location>
        <begin position="126"/>
        <end position="153"/>
    </location>
</feature>
<comment type="caution">
    <text evidence="11">The sequence shown here is derived from an EMBL/GenBank/DDBJ whole genome shotgun (WGS) entry which is preliminary data.</text>
</comment>
<keyword evidence="8 9" id="KW-0472">Membrane</keyword>
<feature type="domain" description="ABC transmembrane type-2" evidence="10">
    <location>
        <begin position="52"/>
        <end position="276"/>
    </location>
</feature>
<dbReference type="PROSITE" id="PS51012">
    <property type="entry name" value="ABC_TM2"/>
    <property type="match status" value="1"/>
</dbReference>
<evidence type="ECO:0000256" key="1">
    <source>
        <dbReference type="ARBA" id="ARBA00004429"/>
    </source>
</evidence>
<dbReference type="EMBL" id="BAABHD010000030">
    <property type="protein sequence ID" value="GAA4459106.1"/>
    <property type="molecule type" value="Genomic_DNA"/>
</dbReference>
<evidence type="ECO:0000256" key="7">
    <source>
        <dbReference type="ARBA" id="ARBA00022989"/>
    </source>
</evidence>
<dbReference type="InterPro" id="IPR013525">
    <property type="entry name" value="ABC2_TM"/>
</dbReference>
<evidence type="ECO:0000313" key="12">
    <source>
        <dbReference type="Proteomes" id="UP001501175"/>
    </source>
</evidence>
<feature type="transmembrane region" description="Helical" evidence="9">
    <location>
        <begin position="165"/>
        <end position="189"/>
    </location>
</feature>
<keyword evidence="6 9" id="KW-0812">Transmembrane</keyword>
<evidence type="ECO:0000256" key="6">
    <source>
        <dbReference type="ARBA" id="ARBA00022692"/>
    </source>
</evidence>
<evidence type="ECO:0000256" key="3">
    <source>
        <dbReference type="ARBA" id="ARBA00022448"/>
    </source>
</evidence>
<comment type="subcellular location">
    <subcellularLocation>
        <location evidence="1">Cell inner membrane</location>
        <topology evidence="1">Multi-pass membrane protein</topology>
    </subcellularLocation>
    <subcellularLocation>
        <location evidence="9">Cell membrane</location>
        <topology evidence="9">Multi-pass membrane protein</topology>
    </subcellularLocation>
</comment>
<evidence type="ECO:0000256" key="2">
    <source>
        <dbReference type="ARBA" id="ARBA00007783"/>
    </source>
</evidence>
<dbReference type="Pfam" id="PF01061">
    <property type="entry name" value="ABC2_membrane"/>
    <property type="match status" value="1"/>
</dbReference>
<feature type="transmembrane region" description="Helical" evidence="9">
    <location>
        <begin position="86"/>
        <end position="106"/>
    </location>
</feature>
<keyword evidence="4 9" id="KW-1003">Cell membrane</keyword>
<evidence type="ECO:0000256" key="8">
    <source>
        <dbReference type="ARBA" id="ARBA00023136"/>
    </source>
</evidence>
<organism evidence="11 12">
    <name type="scientific">Nibrella saemangeumensis</name>
    <dbReference type="NCBI Taxonomy" id="1084526"/>
    <lineage>
        <taxon>Bacteria</taxon>
        <taxon>Pseudomonadati</taxon>
        <taxon>Bacteroidota</taxon>
        <taxon>Cytophagia</taxon>
        <taxon>Cytophagales</taxon>
        <taxon>Spirosomataceae</taxon>
        <taxon>Nibrella</taxon>
    </lineage>
</organism>
<dbReference type="PANTHER" id="PTHR30413">
    <property type="entry name" value="INNER MEMBRANE TRANSPORT PERMEASE"/>
    <property type="match status" value="1"/>
</dbReference>
<evidence type="ECO:0000256" key="9">
    <source>
        <dbReference type="RuleBase" id="RU361157"/>
    </source>
</evidence>
<feature type="transmembrane region" description="Helical" evidence="9">
    <location>
        <begin position="196"/>
        <end position="217"/>
    </location>
</feature>
<keyword evidence="5" id="KW-0997">Cell inner membrane</keyword>
<dbReference type="Proteomes" id="UP001501175">
    <property type="component" value="Unassembled WGS sequence"/>
</dbReference>
<proteinExistence type="inferred from homology"/>
<evidence type="ECO:0000256" key="5">
    <source>
        <dbReference type="ARBA" id="ARBA00022519"/>
    </source>
</evidence>
<sequence>MSTEIKSESWDWEVDHRTKWWNLDLAELWAYRNLLFRLVRRDFLVSYQQTILGPLWVLLQPIVTLLVYLLVFSKLVGVSTGSIPPILFYFSGIILWNFFSDSFIWVSSTFIHNSQVFSKVYFPRLVVPLSLVAGQFIRMLIQLGLLGLMVLYFKLFRQVPVQINAGLVLLSLFGITGLSLATGLLFAVLTAKYRDLANIVSLGVRMLMFVTPVLYPISVIPEQDRWMIYTNPLTPMFEAFRYGLFGEGDFTAMQLAGSIGGSGILLLAGMLLFNNQKEKLMDVV</sequence>
<feature type="transmembrane region" description="Helical" evidence="9">
    <location>
        <begin position="252"/>
        <end position="273"/>
    </location>
</feature>
<gene>
    <name evidence="11" type="ORF">GCM10023189_32330</name>
</gene>
<dbReference type="PANTHER" id="PTHR30413:SF8">
    <property type="entry name" value="TRANSPORT PERMEASE PROTEIN"/>
    <property type="match status" value="1"/>
</dbReference>
<protein>
    <recommendedName>
        <fullName evidence="9">Transport permease protein</fullName>
    </recommendedName>
</protein>
<reference evidence="12" key="1">
    <citation type="journal article" date="2019" name="Int. J. Syst. Evol. Microbiol.">
        <title>The Global Catalogue of Microorganisms (GCM) 10K type strain sequencing project: providing services to taxonomists for standard genome sequencing and annotation.</title>
        <authorList>
            <consortium name="The Broad Institute Genomics Platform"/>
            <consortium name="The Broad Institute Genome Sequencing Center for Infectious Disease"/>
            <person name="Wu L."/>
            <person name="Ma J."/>
        </authorList>
    </citation>
    <scope>NUCLEOTIDE SEQUENCE [LARGE SCALE GENOMIC DNA]</scope>
    <source>
        <strain evidence="12">JCM 17927</strain>
    </source>
</reference>
<keyword evidence="12" id="KW-1185">Reference proteome</keyword>
<accession>A0ABP8N303</accession>
<evidence type="ECO:0000313" key="11">
    <source>
        <dbReference type="EMBL" id="GAA4459106.1"/>
    </source>
</evidence>
<feature type="transmembrane region" description="Helical" evidence="9">
    <location>
        <begin position="51"/>
        <end position="71"/>
    </location>
</feature>
<keyword evidence="3 9" id="KW-0813">Transport</keyword>
<keyword evidence="7 9" id="KW-1133">Transmembrane helix</keyword>
<evidence type="ECO:0000259" key="10">
    <source>
        <dbReference type="PROSITE" id="PS51012"/>
    </source>
</evidence>
<name>A0ABP8N303_9BACT</name>
<evidence type="ECO:0000256" key="4">
    <source>
        <dbReference type="ARBA" id="ARBA00022475"/>
    </source>
</evidence>
<dbReference type="InterPro" id="IPR047817">
    <property type="entry name" value="ABC2_TM_bact-type"/>
</dbReference>